<dbReference type="OrthoDB" id="2971595at2"/>
<evidence type="ECO:0000313" key="1">
    <source>
        <dbReference type="EMBL" id="TFB14036.1"/>
    </source>
</evidence>
<dbReference type="AlphaFoldDB" id="A0A4Y8IDL8"/>
<sequence length="41" mass="4780">MGTIICQKCQKVIDYFEHIKVTKVYSNQCECCHKEKNNSNA</sequence>
<comment type="caution">
    <text evidence="1">The sequence shown here is derived from an EMBL/GenBank/DDBJ whole genome shotgun (WGS) entry which is preliminary data.</text>
</comment>
<organism evidence="1 2">
    <name type="scientific">Filobacillus milosensis</name>
    <dbReference type="NCBI Taxonomy" id="94137"/>
    <lineage>
        <taxon>Bacteria</taxon>
        <taxon>Bacillati</taxon>
        <taxon>Bacillota</taxon>
        <taxon>Bacilli</taxon>
        <taxon>Bacillales</taxon>
        <taxon>Bacillaceae</taxon>
        <taxon>Filobacillus</taxon>
    </lineage>
</organism>
<name>A0A4Y8IDL8_9BACI</name>
<reference evidence="1 2" key="1">
    <citation type="submission" date="2019-03" db="EMBL/GenBank/DDBJ databases">
        <authorList>
            <person name="He R.-H."/>
        </authorList>
    </citation>
    <scope>NUCLEOTIDE SEQUENCE [LARGE SCALE GENOMIC DNA]</scope>
    <source>
        <strain evidence="2">SH 714</strain>
    </source>
</reference>
<gene>
    <name evidence="1" type="ORF">E3U55_14730</name>
</gene>
<evidence type="ECO:0000313" key="2">
    <source>
        <dbReference type="Proteomes" id="UP000297975"/>
    </source>
</evidence>
<protein>
    <submittedName>
        <fullName evidence="1">GapA-binding peptide SR1P</fullName>
    </submittedName>
</protein>
<dbReference type="EMBL" id="SOPW01000020">
    <property type="protein sequence ID" value="TFB14036.1"/>
    <property type="molecule type" value="Genomic_DNA"/>
</dbReference>
<dbReference type="RefSeq" id="WP_134341242.1">
    <property type="nucleotide sequence ID" value="NZ_SOPW01000020.1"/>
</dbReference>
<accession>A0A4Y8IDL8</accession>
<dbReference type="Proteomes" id="UP000297975">
    <property type="component" value="Unassembled WGS sequence"/>
</dbReference>
<dbReference type="InterPro" id="IPR025236">
    <property type="entry name" value="SR1P"/>
</dbReference>
<proteinExistence type="predicted"/>
<dbReference type="Pfam" id="PF13790">
    <property type="entry name" value="SR1P"/>
    <property type="match status" value="1"/>
</dbReference>
<keyword evidence="2" id="KW-1185">Reference proteome</keyword>